<keyword evidence="7 9" id="KW-0472">Membrane</keyword>
<accession>A0AAT9HAH7</accession>
<dbReference type="InterPro" id="IPR043760">
    <property type="entry name" value="PycTM_dom"/>
</dbReference>
<feature type="compositionally biased region" description="Basic residues" evidence="8">
    <location>
        <begin position="293"/>
        <end position="303"/>
    </location>
</feature>
<evidence type="ECO:0000256" key="5">
    <source>
        <dbReference type="ARBA" id="ARBA00022989"/>
    </source>
</evidence>
<feature type="transmembrane region" description="Helical" evidence="9">
    <location>
        <begin position="228"/>
        <end position="246"/>
    </location>
</feature>
<feature type="compositionally biased region" description="Low complexity" evidence="8">
    <location>
        <begin position="304"/>
        <end position="329"/>
    </location>
</feature>
<dbReference type="AlphaFoldDB" id="A0AAT9HAH7"/>
<dbReference type="Pfam" id="PF19801">
    <property type="entry name" value="DUF6284"/>
    <property type="match status" value="1"/>
</dbReference>
<proteinExistence type="predicted"/>
<name>A0AAT9HAH7_9ACTN</name>
<organism evidence="11">
    <name type="scientific">Streptomyces haneummycinicus</name>
    <dbReference type="NCBI Taxonomy" id="3074435"/>
    <lineage>
        <taxon>Bacteria</taxon>
        <taxon>Bacillati</taxon>
        <taxon>Actinomycetota</taxon>
        <taxon>Actinomycetes</taxon>
        <taxon>Kitasatosporales</taxon>
        <taxon>Streptomycetaceae</taxon>
        <taxon>Streptomyces</taxon>
    </lineage>
</organism>
<evidence type="ECO:0000256" key="8">
    <source>
        <dbReference type="SAM" id="MobiDB-lite"/>
    </source>
</evidence>
<evidence type="ECO:0000256" key="6">
    <source>
        <dbReference type="ARBA" id="ARBA00023118"/>
    </source>
</evidence>
<evidence type="ECO:0000256" key="1">
    <source>
        <dbReference type="ARBA" id="ARBA00004236"/>
    </source>
</evidence>
<dbReference type="InterPro" id="IPR046251">
    <property type="entry name" value="DUF6284"/>
</dbReference>
<keyword evidence="6" id="KW-0051">Antiviral defense</keyword>
<comment type="subcellular location">
    <subcellularLocation>
        <location evidence="1">Cell membrane</location>
    </subcellularLocation>
</comment>
<reference evidence="11" key="1">
    <citation type="submission" date="2024-06" db="EMBL/GenBank/DDBJ databases">
        <authorList>
            <consortium name="consrtm"/>
            <person name="Uemura M."/>
            <person name="Terahara T."/>
        </authorList>
    </citation>
    <scope>NUCLEOTIDE SEQUENCE</scope>
    <source>
        <strain evidence="11">KM77-8</strain>
    </source>
</reference>
<sequence length="329" mass="35273">MSPIVTVQDAVTAFADFMEPTNAELDAIEREMPVILADVELLDAHIITLDRTPTELDARRIRRACRRALAARVALLNRAAGASLPGVRHERDADPRRPHRADARVAAADRRLAAPARARRGRLPVFPTWLRLSFHDTSCDSLAAFEQWRSALHIAVDAVDYRTQSDGRTRVLKAEGSFAGAVIVLTAYADAPLTSAAPAGVRHECPDRNLSAAHAEVKAEIARTDSKTALLLAFVGAVLAGSWTVARDLPLNRPAVIVGGVGLAVLVAAAGLLLRSVRPNLSGQHGFPCGRPSPRRRSARRSRSTWPPTSRACPGSRSPSSPACAARST</sequence>
<gene>
    <name evidence="11" type="ORF">SHKM778_08190</name>
</gene>
<evidence type="ECO:0000256" key="9">
    <source>
        <dbReference type="SAM" id="Phobius"/>
    </source>
</evidence>
<keyword evidence="4" id="KW-0547">Nucleotide-binding</keyword>
<keyword evidence="5 9" id="KW-1133">Transmembrane helix</keyword>
<evidence type="ECO:0000256" key="4">
    <source>
        <dbReference type="ARBA" id="ARBA00022741"/>
    </source>
</evidence>
<dbReference type="Pfam" id="PF18967">
    <property type="entry name" value="PycTM"/>
    <property type="match status" value="1"/>
</dbReference>
<feature type="transmembrane region" description="Helical" evidence="9">
    <location>
        <begin position="252"/>
        <end position="274"/>
    </location>
</feature>
<feature type="region of interest" description="Disordered" evidence="8">
    <location>
        <begin position="284"/>
        <end position="329"/>
    </location>
</feature>
<keyword evidence="3 9" id="KW-0812">Transmembrane</keyword>
<evidence type="ECO:0000256" key="3">
    <source>
        <dbReference type="ARBA" id="ARBA00022692"/>
    </source>
</evidence>
<protein>
    <recommendedName>
        <fullName evidence="10">Pycsar effector protein domain-containing protein</fullName>
    </recommendedName>
</protein>
<evidence type="ECO:0000256" key="2">
    <source>
        <dbReference type="ARBA" id="ARBA00022475"/>
    </source>
</evidence>
<evidence type="ECO:0000259" key="10">
    <source>
        <dbReference type="Pfam" id="PF18967"/>
    </source>
</evidence>
<feature type="domain" description="Pycsar effector protein" evidence="10">
    <location>
        <begin position="210"/>
        <end position="285"/>
    </location>
</feature>
<dbReference type="EMBL" id="AP035768">
    <property type="protein sequence ID" value="BFO14431.1"/>
    <property type="molecule type" value="Genomic_DNA"/>
</dbReference>
<evidence type="ECO:0000256" key="7">
    <source>
        <dbReference type="ARBA" id="ARBA00023136"/>
    </source>
</evidence>
<keyword evidence="2" id="KW-1003">Cell membrane</keyword>
<evidence type="ECO:0000313" key="11">
    <source>
        <dbReference type="EMBL" id="BFO14431.1"/>
    </source>
</evidence>
<reference evidence="11" key="2">
    <citation type="submission" date="2024-07" db="EMBL/GenBank/DDBJ databases">
        <title>Streptomyces haneummycinica sp. nov., a new antibiotic-producing actinobacterium isolated from marine sediment.</title>
        <authorList>
            <person name="Uemura M."/>
            <person name="Hamada M."/>
            <person name="Hirano S."/>
            <person name="Kobayashi K."/>
            <person name="Ohshiro T."/>
            <person name="Kobayashi T."/>
            <person name="Terahara T."/>
        </authorList>
    </citation>
    <scope>NUCLEOTIDE SEQUENCE</scope>
    <source>
        <strain evidence="11">KM77-8</strain>
    </source>
</reference>